<dbReference type="RefSeq" id="WP_109535231.1">
    <property type="nucleotide sequence ID" value="NZ_QEYD01000017.1"/>
</dbReference>
<comment type="caution">
    <text evidence="3">The sequence shown here is derived from an EMBL/GenBank/DDBJ whole genome shotgun (WGS) entry which is preliminary data.</text>
</comment>
<dbReference type="SMART" id="SM00470">
    <property type="entry name" value="ParB"/>
    <property type="match status" value="1"/>
</dbReference>
<dbReference type="SUPFAM" id="SSF109709">
    <property type="entry name" value="KorB DNA-binding domain-like"/>
    <property type="match status" value="1"/>
</dbReference>
<dbReference type="PANTHER" id="PTHR33375:SF7">
    <property type="entry name" value="CHROMOSOME 2-PARTITIONING PROTEIN PARB-RELATED"/>
    <property type="match status" value="1"/>
</dbReference>
<dbReference type="SUPFAM" id="SSF110849">
    <property type="entry name" value="ParB/Sulfiredoxin"/>
    <property type="match status" value="1"/>
</dbReference>
<evidence type="ECO:0000256" key="1">
    <source>
        <dbReference type="SAM" id="MobiDB-lite"/>
    </source>
</evidence>
<dbReference type="GeneID" id="94367302"/>
<dbReference type="Gene3D" id="1.10.10.2830">
    <property type="match status" value="1"/>
</dbReference>
<dbReference type="AlphaFoldDB" id="A0A2U2C454"/>
<protein>
    <submittedName>
        <fullName evidence="3">Chromosome partitioning protein ParB</fullName>
    </submittedName>
</protein>
<evidence type="ECO:0000259" key="2">
    <source>
        <dbReference type="SMART" id="SM00470"/>
    </source>
</evidence>
<dbReference type="Pfam" id="PF17762">
    <property type="entry name" value="HTH_ParB"/>
    <property type="match status" value="1"/>
</dbReference>
<evidence type="ECO:0000313" key="3">
    <source>
        <dbReference type="EMBL" id="PWE26670.1"/>
    </source>
</evidence>
<name>A0A2U2C454_9RHOB</name>
<dbReference type="GO" id="GO:0007059">
    <property type="term" value="P:chromosome segregation"/>
    <property type="evidence" value="ECO:0007669"/>
    <property type="project" value="TreeGrafter"/>
</dbReference>
<feature type="region of interest" description="Disordered" evidence="1">
    <location>
        <begin position="367"/>
        <end position="388"/>
    </location>
</feature>
<accession>A0A2U2C454</accession>
<organism evidence="3 4">
    <name type="scientific">Pararhodobacter marinus</name>
    <dbReference type="NCBI Taxonomy" id="2184063"/>
    <lineage>
        <taxon>Bacteria</taxon>
        <taxon>Pseudomonadati</taxon>
        <taxon>Pseudomonadota</taxon>
        <taxon>Alphaproteobacteria</taxon>
        <taxon>Rhodobacterales</taxon>
        <taxon>Paracoccaceae</taxon>
        <taxon>Pararhodobacter</taxon>
    </lineage>
</organism>
<dbReference type="InterPro" id="IPR050336">
    <property type="entry name" value="Chromosome_partition/occlusion"/>
</dbReference>
<feature type="domain" description="ParB-like N-terminal" evidence="2">
    <location>
        <begin position="15"/>
        <end position="114"/>
    </location>
</feature>
<dbReference type="Proteomes" id="UP000244940">
    <property type="component" value="Unassembled WGS sequence"/>
</dbReference>
<dbReference type="OrthoDB" id="9813122at2"/>
<evidence type="ECO:0000313" key="4">
    <source>
        <dbReference type="Proteomes" id="UP000244940"/>
    </source>
</evidence>
<dbReference type="InterPro" id="IPR036086">
    <property type="entry name" value="ParB/Sulfiredoxin_sf"/>
</dbReference>
<dbReference type="GO" id="GO:0005694">
    <property type="term" value="C:chromosome"/>
    <property type="evidence" value="ECO:0007669"/>
    <property type="project" value="TreeGrafter"/>
</dbReference>
<dbReference type="CDD" id="cd16406">
    <property type="entry name" value="ParB_N_like"/>
    <property type="match status" value="1"/>
</dbReference>
<reference evidence="3 4" key="1">
    <citation type="submission" date="2018-05" db="EMBL/GenBank/DDBJ databases">
        <title>Pararhodobacter marina sp. nov., isolated from deep-sea water of the Indian Ocean.</title>
        <authorList>
            <person name="Lai Q.Sr."/>
            <person name="Liu X."/>
            <person name="Shao Z."/>
        </authorList>
    </citation>
    <scope>NUCLEOTIDE SEQUENCE [LARGE SCALE GENOMIC DNA]</scope>
    <source>
        <strain evidence="3 4">CIC4N-9</strain>
    </source>
</reference>
<feature type="compositionally biased region" description="Basic and acidic residues" evidence="1">
    <location>
        <begin position="367"/>
        <end position="377"/>
    </location>
</feature>
<sequence length="615" mass="67497">MSQTATAHDDSPVTVLTPLADCYVHSLNTRTEPPSAEIETLADCIADLGLLQNLAGWFDPAKPGKVGIVAGGRRLRAMILLASREGRSPDETRVPVKLAPDEGTARIWASAENTARAALHPADEVRAYGRMAGSGYDANAIARSFGVSERHVRQRLKLAQLPQPVLGALREGKISLDQAGAFTVATSPEAAEAELQRVLASQWGNGAAEIRGRLSRASIGMHDPRAKLVGLDAYRAAGGTVLEDLFTDQVQLLDEAILDELVERRLSDAVDFNLARGWKWVEAIEGSDRFDAQRNMERIWPQPIELPEADALELAELRDRAGEEEFTEAEIERMYELEEREAGDYSDEDRATSGLFLYVGQDGKIETHGPYRRREDAPGAADAGESGGGAVKVEAKALPNNLLEDLAKIRLAALQRRAAAQTELMLDILAWQLSGGVRPYERVLGISVDRPSIAPEKPEGFELPGSLVDPEASVESATPERFAEFRALGKKQRNEVLTRALGRLLMPHSDMAPWIAAQLTPDPRQIWTPTAAGYLGRLPVPVLDRLWAELVPEDRREGLEFDGKKKGEKAKILERLFNEADFREALGLSRDMNARIDAWLPEQLQWPSVGDEGDD</sequence>
<keyword evidence="4" id="KW-1185">Reference proteome</keyword>
<dbReference type="InterPro" id="IPR041468">
    <property type="entry name" value="HTH_ParB/Spo0J"/>
</dbReference>
<dbReference type="EMBL" id="QEYD01000017">
    <property type="protein sequence ID" value="PWE26670.1"/>
    <property type="molecule type" value="Genomic_DNA"/>
</dbReference>
<dbReference type="PANTHER" id="PTHR33375">
    <property type="entry name" value="CHROMOSOME-PARTITIONING PROTEIN PARB-RELATED"/>
    <property type="match status" value="1"/>
</dbReference>
<gene>
    <name evidence="3" type="ORF">C4N9_20620</name>
</gene>
<dbReference type="InterPro" id="IPR003115">
    <property type="entry name" value="ParB_N"/>
</dbReference>
<proteinExistence type="predicted"/>